<dbReference type="PANTHER" id="PTHR44196:SF1">
    <property type="entry name" value="DEHYDROGENASE_REDUCTASE SDR FAMILY MEMBER 7B"/>
    <property type="match status" value="1"/>
</dbReference>
<dbReference type="SUPFAM" id="SSF51735">
    <property type="entry name" value="NAD(P)-binding Rossmann-fold domains"/>
    <property type="match status" value="1"/>
</dbReference>
<comment type="caution">
    <text evidence="4">The sequence shown here is derived from an EMBL/GenBank/DDBJ whole genome shotgun (WGS) entry which is preliminary data.</text>
</comment>
<feature type="domain" description="Ketoreductase" evidence="3">
    <location>
        <begin position="7"/>
        <end position="185"/>
    </location>
</feature>
<organism evidence="4 5">
    <name type="scientific">Lacibacterium aquatile</name>
    <dbReference type="NCBI Taxonomy" id="1168082"/>
    <lineage>
        <taxon>Bacteria</taxon>
        <taxon>Pseudomonadati</taxon>
        <taxon>Pseudomonadota</taxon>
        <taxon>Alphaproteobacteria</taxon>
        <taxon>Rhodospirillales</taxon>
        <taxon>Rhodospirillaceae</taxon>
    </lineage>
</organism>
<dbReference type="EC" id="1.-.-.-" evidence="4"/>
<keyword evidence="5" id="KW-1185">Reference proteome</keyword>
<keyword evidence="2 4" id="KW-0560">Oxidoreductase</keyword>
<dbReference type="SMART" id="SM00822">
    <property type="entry name" value="PKS_KR"/>
    <property type="match status" value="1"/>
</dbReference>
<protein>
    <submittedName>
        <fullName evidence="4">SDR family NAD(P)-dependent oxidoreductase</fullName>
        <ecNumber evidence="4">1.-.-.-</ecNumber>
    </submittedName>
</protein>
<name>A0ABW5DUG3_9PROT</name>
<dbReference type="Pfam" id="PF00106">
    <property type="entry name" value="adh_short"/>
    <property type="match status" value="1"/>
</dbReference>
<reference evidence="5" key="1">
    <citation type="journal article" date="2019" name="Int. J. Syst. Evol. Microbiol.">
        <title>The Global Catalogue of Microorganisms (GCM) 10K type strain sequencing project: providing services to taxonomists for standard genome sequencing and annotation.</title>
        <authorList>
            <consortium name="The Broad Institute Genomics Platform"/>
            <consortium name="The Broad Institute Genome Sequencing Center for Infectious Disease"/>
            <person name="Wu L."/>
            <person name="Ma J."/>
        </authorList>
    </citation>
    <scope>NUCLEOTIDE SEQUENCE [LARGE SCALE GENOMIC DNA]</scope>
    <source>
        <strain evidence="5">CGMCC 1.19062</strain>
    </source>
</reference>
<dbReference type="InterPro" id="IPR036291">
    <property type="entry name" value="NAD(P)-bd_dom_sf"/>
</dbReference>
<proteinExistence type="inferred from homology"/>
<evidence type="ECO:0000313" key="4">
    <source>
        <dbReference type="EMBL" id="MFD2264559.1"/>
    </source>
</evidence>
<evidence type="ECO:0000256" key="1">
    <source>
        <dbReference type="ARBA" id="ARBA00006484"/>
    </source>
</evidence>
<evidence type="ECO:0000259" key="3">
    <source>
        <dbReference type="SMART" id="SM00822"/>
    </source>
</evidence>
<dbReference type="EMBL" id="JBHUIP010000013">
    <property type="protein sequence ID" value="MFD2264559.1"/>
    <property type="molecule type" value="Genomic_DNA"/>
</dbReference>
<dbReference type="GO" id="GO:0016491">
    <property type="term" value="F:oxidoreductase activity"/>
    <property type="evidence" value="ECO:0007669"/>
    <property type="project" value="UniProtKB-KW"/>
</dbReference>
<dbReference type="Gene3D" id="3.40.50.720">
    <property type="entry name" value="NAD(P)-binding Rossmann-like Domain"/>
    <property type="match status" value="1"/>
</dbReference>
<dbReference type="InterPro" id="IPR057326">
    <property type="entry name" value="KR_dom"/>
</dbReference>
<dbReference type="PANTHER" id="PTHR44196">
    <property type="entry name" value="DEHYDROGENASE/REDUCTASE SDR FAMILY MEMBER 7B"/>
    <property type="match status" value="1"/>
</dbReference>
<dbReference type="PRINTS" id="PR00081">
    <property type="entry name" value="GDHRDH"/>
</dbReference>
<dbReference type="RefSeq" id="WP_379877650.1">
    <property type="nucleotide sequence ID" value="NZ_JBHUIP010000013.1"/>
</dbReference>
<accession>A0ABW5DUG3</accession>
<evidence type="ECO:0000313" key="5">
    <source>
        <dbReference type="Proteomes" id="UP001597295"/>
    </source>
</evidence>
<dbReference type="InterPro" id="IPR002347">
    <property type="entry name" value="SDR_fam"/>
</dbReference>
<sequence>MTAAPFHSILITGATSGLGAALAEYMAAPGITLALTGRDGARLEKVAERCRLRGATIRAALVDVADRDAMRETLLPWDDALPFDLIVANAGVSAGTGGFGETEEQLRHITAVNVAGVINTVAPLLPRLLERKKGQIGLVASLAGFRGLPGAPAYSASKAWVKVYGEGLRGTVAPHGIGVSTICPGFVETPMTAVNRFPMPFLMNAERAASIMARGLIRNKGRIAFPLPMLAAVWLLSTLPDGLVDWLTRKLPAKG</sequence>
<dbReference type="Proteomes" id="UP001597295">
    <property type="component" value="Unassembled WGS sequence"/>
</dbReference>
<evidence type="ECO:0000256" key="2">
    <source>
        <dbReference type="ARBA" id="ARBA00023002"/>
    </source>
</evidence>
<comment type="similarity">
    <text evidence="1">Belongs to the short-chain dehydrogenases/reductases (SDR) family.</text>
</comment>
<gene>
    <name evidence="4" type="ORF">ACFSM5_16760</name>
</gene>